<comment type="subunit">
    <text evidence="5">Self-interacts. Interacts with FtsZ.</text>
</comment>
<dbReference type="SMART" id="SM00842">
    <property type="entry name" value="FtsA"/>
    <property type="match status" value="1"/>
</dbReference>
<dbReference type="GO" id="GO:0032153">
    <property type="term" value="C:cell division site"/>
    <property type="evidence" value="ECO:0007669"/>
    <property type="project" value="UniProtKB-UniRule"/>
</dbReference>
<evidence type="ECO:0000256" key="4">
    <source>
        <dbReference type="ARBA" id="ARBA00023306"/>
    </source>
</evidence>
<gene>
    <name evidence="5" type="primary">ftsA</name>
    <name evidence="8" type="ORF">A2945_05490</name>
</gene>
<dbReference type="AlphaFoldDB" id="A0A1G2CDC9"/>
<protein>
    <recommendedName>
        <fullName evidence="5 6">Cell division protein FtsA</fullName>
    </recommendedName>
</protein>
<sequence length="409" mass="43882">MSSTFITGLDIGTHALKAVVAENVNGKPVVRLVLKEPAQGLRRGAIVDLAEASRPINKIVGEIKKFSRAAAKNMYVNIGTQQVKSQASKGIVAVSRADTEIYPDDIERAVKASQAVNLGPNRTIIHTVTREFIVDGVGDIMEPLGLSGSRLEVNSLIIDAFAPHVKNIMRAVELAGGEVAGLVLTPLVAARSALSKRQKDLGVVVVDLGAGTTGMSVYEENKLIGVAKFPVGGASVSNDLALTLKIPVHAAENLKLNYGYALSRDVSQKEMADLNKIFPEANHSVSRKFVAEVIQARLEEIFEFVSAELRLIGKHGKLPGGVVLVGGGAKLPGLTELAKHELKLTSQIGVALEDEWHTEQNSFSEYLEDPEFVNALGLALWGVDGEEWKSGKGFWGGWTVRNALAKFRP</sequence>
<dbReference type="HAMAP" id="MF_02033">
    <property type="entry name" value="FtsA"/>
    <property type="match status" value="1"/>
</dbReference>
<keyword evidence="2 5" id="KW-0132">Cell division</keyword>
<keyword evidence="1 5" id="KW-1003">Cell membrane</keyword>
<dbReference type="STRING" id="1798650.A2945_05490"/>
<evidence type="ECO:0000256" key="5">
    <source>
        <dbReference type="HAMAP-Rule" id="MF_02033"/>
    </source>
</evidence>
<dbReference type="Pfam" id="PF02491">
    <property type="entry name" value="SHS2_FTSA"/>
    <property type="match status" value="1"/>
</dbReference>
<comment type="similarity">
    <text evidence="5 6">Belongs to the FtsA/MreB family.</text>
</comment>
<accession>A0A1G2CDC9</accession>
<dbReference type="Proteomes" id="UP000178880">
    <property type="component" value="Unassembled WGS sequence"/>
</dbReference>
<dbReference type="Pfam" id="PF14450">
    <property type="entry name" value="FtsA"/>
    <property type="match status" value="1"/>
</dbReference>
<dbReference type="PIRSF" id="PIRSF003101">
    <property type="entry name" value="FtsA"/>
    <property type="match status" value="1"/>
</dbReference>
<organism evidence="8 9">
    <name type="scientific">Candidatus Liptonbacteria bacterium RIFCSPLOWO2_01_FULL_52_25</name>
    <dbReference type="NCBI Taxonomy" id="1798650"/>
    <lineage>
        <taxon>Bacteria</taxon>
        <taxon>Candidatus Liptoniibacteriota</taxon>
    </lineage>
</organism>
<comment type="caution">
    <text evidence="8">The sequence shown here is derived from an EMBL/GenBank/DDBJ whole genome shotgun (WGS) entry which is preliminary data.</text>
</comment>
<evidence type="ECO:0000256" key="3">
    <source>
        <dbReference type="ARBA" id="ARBA00023136"/>
    </source>
</evidence>
<dbReference type="SUPFAM" id="SSF53067">
    <property type="entry name" value="Actin-like ATPase domain"/>
    <property type="match status" value="2"/>
</dbReference>
<dbReference type="PANTHER" id="PTHR32432:SF4">
    <property type="entry name" value="CELL DIVISION PROTEIN FTSA"/>
    <property type="match status" value="1"/>
</dbReference>
<dbReference type="PANTHER" id="PTHR32432">
    <property type="entry name" value="CELL DIVISION PROTEIN FTSA-RELATED"/>
    <property type="match status" value="1"/>
</dbReference>
<name>A0A1G2CDC9_9BACT</name>
<evidence type="ECO:0000259" key="7">
    <source>
        <dbReference type="SMART" id="SM00842"/>
    </source>
</evidence>
<comment type="subcellular location">
    <subcellularLocation>
        <location evidence="5">Cell membrane</location>
        <topology evidence="5">Peripheral membrane protein</topology>
        <orientation evidence="5">Cytoplasmic side</orientation>
    </subcellularLocation>
    <text evidence="5">Localizes to the Z ring in an FtsZ-dependent manner. Targeted to the membrane through a conserved C-terminal amphipathic helix.</text>
</comment>
<keyword evidence="4 5" id="KW-0131">Cell cycle</keyword>
<evidence type="ECO:0000313" key="8">
    <source>
        <dbReference type="EMBL" id="OGY99201.1"/>
    </source>
</evidence>
<dbReference type="NCBIfam" id="TIGR01174">
    <property type="entry name" value="ftsA"/>
    <property type="match status" value="1"/>
</dbReference>
<evidence type="ECO:0000256" key="2">
    <source>
        <dbReference type="ARBA" id="ARBA00022618"/>
    </source>
</evidence>
<dbReference type="InterPro" id="IPR043129">
    <property type="entry name" value="ATPase_NBD"/>
</dbReference>
<feature type="domain" description="SHS2" evidence="7">
    <location>
        <begin position="6"/>
        <end position="193"/>
    </location>
</feature>
<dbReference type="GO" id="GO:0043093">
    <property type="term" value="P:FtsZ-dependent cytokinesis"/>
    <property type="evidence" value="ECO:0007669"/>
    <property type="project" value="UniProtKB-UniRule"/>
</dbReference>
<dbReference type="InterPro" id="IPR050696">
    <property type="entry name" value="FtsA/MreB"/>
</dbReference>
<dbReference type="CDD" id="cd24048">
    <property type="entry name" value="ASKHA_NBD_FtsA"/>
    <property type="match status" value="1"/>
</dbReference>
<dbReference type="GO" id="GO:0009898">
    <property type="term" value="C:cytoplasmic side of plasma membrane"/>
    <property type="evidence" value="ECO:0007669"/>
    <property type="project" value="UniProtKB-UniRule"/>
</dbReference>
<dbReference type="EMBL" id="MHLA01000018">
    <property type="protein sequence ID" value="OGY99201.1"/>
    <property type="molecule type" value="Genomic_DNA"/>
</dbReference>
<evidence type="ECO:0000313" key="9">
    <source>
        <dbReference type="Proteomes" id="UP000178880"/>
    </source>
</evidence>
<evidence type="ECO:0000256" key="6">
    <source>
        <dbReference type="PIRNR" id="PIRNR003101"/>
    </source>
</evidence>
<dbReference type="Gene3D" id="3.30.420.40">
    <property type="match status" value="2"/>
</dbReference>
<dbReference type="InterPro" id="IPR003494">
    <property type="entry name" value="SHS2_FtsA"/>
</dbReference>
<dbReference type="InterPro" id="IPR020823">
    <property type="entry name" value="Cell_div_FtsA"/>
</dbReference>
<comment type="function">
    <text evidence="5 6">Cell division protein that is involved in the assembly of the Z ring. May serve as a membrane anchor for the Z ring.</text>
</comment>
<proteinExistence type="inferred from homology"/>
<reference evidence="8 9" key="1">
    <citation type="journal article" date="2016" name="Nat. Commun.">
        <title>Thousands of microbial genomes shed light on interconnected biogeochemical processes in an aquifer system.</title>
        <authorList>
            <person name="Anantharaman K."/>
            <person name="Brown C.T."/>
            <person name="Hug L.A."/>
            <person name="Sharon I."/>
            <person name="Castelle C.J."/>
            <person name="Probst A.J."/>
            <person name="Thomas B.C."/>
            <person name="Singh A."/>
            <person name="Wilkins M.J."/>
            <person name="Karaoz U."/>
            <person name="Brodie E.L."/>
            <person name="Williams K.H."/>
            <person name="Hubbard S.S."/>
            <person name="Banfield J.F."/>
        </authorList>
    </citation>
    <scope>NUCLEOTIDE SEQUENCE [LARGE SCALE GENOMIC DNA]</scope>
</reference>
<evidence type="ECO:0000256" key="1">
    <source>
        <dbReference type="ARBA" id="ARBA00022475"/>
    </source>
</evidence>
<keyword evidence="3 5" id="KW-0472">Membrane</keyword>